<feature type="signal peptide" evidence="6">
    <location>
        <begin position="1"/>
        <end position="24"/>
    </location>
</feature>
<feature type="chain" id="PRO_5039330675" evidence="6">
    <location>
        <begin position="25"/>
        <end position="560"/>
    </location>
</feature>
<evidence type="ECO:0000256" key="2">
    <source>
        <dbReference type="ARBA" id="ARBA00023136"/>
    </source>
</evidence>
<feature type="compositionally biased region" description="Low complexity" evidence="5">
    <location>
        <begin position="28"/>
        <end position="39"/>
    </location>
</feature>
<dbReference type="PRINTS" id="PR01021">
    <property type="entry name" value="OMPADOMAIN"/>
</dbReference>
<dbReference type="PANTHER" id="PTHR30329">
    <property type="entry name" value="STATOR ELEMENT OF FLAGELLAR MOTOR COMPLEX"/>
    <property type="match status" value="1"/>
</dbReference>
<feature type="domain" description="OmpA-like" evidence="7">
    <location>
        <begin position="258"/>
        <end position="376"/>
    </location>
</feature>
<keyword evidence="3" id="KW-0998">Cell outer membrane</keyword>
<dbReference type="PROSITE" id="PS51257">
    <property type="entry name" value="PROKAR_LIPOPROTEIN"/>
    <property type="match status" value="1"/>
</dbReference>
<dbReference type="InterPro" id="IPR050330">
    <property type="entry name" value="Bact_OuterMem_StrucFunc"/>
</dbReference>
<dbReference type="KEGG" id="cfl:Cfla_0137"/>
<evidence type="ECO:0000313" key="9">
    <source>
        <dbReference type="Proteomes" id="UP000000849"/>
    </source>
</evidence>
<organism evidence="8 9">
    <name type="scientific">Cellulomonas flavigena (strain ATCC 482 / DSM 20109 / BCRC 11376 / JCM 18109 / NBRC 3775 / NCIMB 8073 / NRS 134)</name>
    <dbReference type="NCBI Taxonomy" id="446466"/>
    <lineage>
        <taxon>Bacteria</taxon>
        <taxon>Bacillati</taxon>
        <taxon>Actinomycetota</taxon>
        <taxon>Actinomycetes</taxon>
        <taxon>Micrococcales</taxon>
        <taxon>Cellulomonadaceae</taxon>
        <taxon>Cellulomonas</taxon>
    </lineage>
</organism>
<evidence type="ECO:0000256" key="5">
    <source>
        <dbReference type="SAM" id="MobiDB-lite"/>
    </source>
</evidence>
<dbReference type="EMBL" id="CP001964">
    <property type="protein sequence ID" value="ADG73057.1"/>
    <property type="molecule type" value="Genomic_DNA"/>
</dbReference>
<dbReference type="HOGENOM" id="CLU_486355_0_0_11"/>
<proteinExistence type="predicted"/>
<dbReference type="Gene3D" id="3.30.1330.60">
    <property type="entry name" value="OmpA-like domain"/>
    <property type="match status" value="1"/>
</dbReference>
<name>D5UFU8_CELFN</name>
<sequence length="560" mass="59092">MRPSRTRPAKHLTTLVVASALGLAACTGGSTDPDATPTPTVDPGPQPEDVVATAVIPEAGMDLEVRVHPLVRAGEHVVLTVDVVPPEAPEDLVHLRGFGVTSFIASSWPPVNVRLMDLARDVVLHVGADSDGEPVVAPEDWSRFRTERGTRLQMPFAAPADDVDALSLFFPGAPLFAQVPIIDGELPSAVHPDDVAAAEAAAATAAARASASPSATPDVEETAPPEELDLDAVVEAPVFPLESTTAELDGAVQTIESTEKVEVTLGSDVLFAFDSADLTPESADAVALVAQRLAEREAGSVEVVGHTDDQADDTYNLDLSRRRAQAVADALEAQVAGSGHRMRVAGRGESEPVVPNDSEENRALNRRVTVSLTSKVVTRTDVTTTGELPPFGGVVGTAGTPVRVESGSRVWEADATARRVHGHVVVDLTVHGADEEDGNHTAIGFMRGFGTHRLGDTIAPHENTARATVLQGATRLFPLDYRVGENEAYPDGEWFTASDLHAGHWVDGGQTRTYSFVYPRLDVDTLAFQIGTGIAFDTDVRLLDVPVAPGDEVATPGPRD</sequence>
<dbReference type="InterPro" id="IPR036737">
    <property type="entry name" value="OmpA-like_sf"/>
</dbReference>
<dbReference type="OrthoDB" id="5186344at2"/>
<feature type="region of interest" description="Disordered" evidence="5">
    <location>
        <begin position="338"/>
        <end position="359"/>
    </location>
</feature>
<evidence type="ECO:0000256" key="4">
    <source>
        <dbReference type="PROSITE-ProRule" id="PRU00473"/>
    </source>
</evidence>
<dbReference type="PROSITE" id="PS51123">
    <property type="entry name" value="OMPA_2"/>
    <property type="match status" value="1"/>
</dbReference>
<dbReference type="eggNOG" id="COG2885">
    <property type="taxonomic scope" value="Bacteria"/>
</dbReference>
<dbReference type="PANTHER" id="PTHR30329:SF21">
    <property type="entry name" value="LIPOPROTEIN YIAD-RELATED"/>
    <property type="match status" value="1"/>
</dbReference>
<dbReference type="Proteomes" id="UP000000849">
    <property type="component" value="Chromosome"/>
</dbReference>
<dbReference type="STRING" id="446466.Cfla_0137"/>
<comment type="subcellular location">
    <subcellularLocation>
        <location evidence="1">Cell outer membrane</location>
    </subcellularLocation>
</comment>
<accession>D5UFU8</accession>
<dbReference type="Pfam" id="PF00691">
    <property type="entry name" value="OmpA"/>
    <property type="match status" value="1"/>
</dbReference>
<evidence type="ECO:0000256" key="1">
    <source>
        <dbReference type="ARBA" id="ARBA00004442"/>
    </source>
</evidence>
<keyword evidence="6" id="KW-0732">Signal</keyword>
<dbReference type="CDD" id="cd07185">
    <property type="entry name" value="OmpA_C-like"/>
    <property type="match status" value="1"/>
</dbReference>
<evidence type="ECO:0000256" key="6">
    <source>
        <dbReference type="SAM" id="SignalP"/>
    </source>
</evidence>
<dbReference type="InterPro" id="IPR006665">
    <property type="entry name" value="OmpA-like"/>
</dbReference>
<evidence type="ECO:0000259" key="7">
    <source>
        <dbReference type="PROSITE" id="PS51123"/>
    </source>
</evidence>
<dbReference type="SUPFAM" id="SSF103088">
    <property type="entry name" value="OmpA-like"/>
    <property type="match status" value="1"/>
</dbReference>
<dbReference type="RefSeq" id="WP_013115391.1">
    <property type="nucleotide sequence ID" value="NC_014151.1"/>
</dbReference>
<reference evidence="8 9" key="1">
    <citation type="journal article" date="2010" name="Stand. Genomic Sci.">
        <title>Complete genome sequence of Cellulomonas flavigena type strain (134).</title>
        <authorList>
            <person name="Abt B."/>
            <person name="Foster B."/>
            <person name="Lapidus A."/>
            <person name="Clum A."/>
            <person name="Sun H."/>
            <person name="Pukall R."/>
            <person name="Lucas S."/>
            <person name="Glavina Del Rio T."/>
            <person name="Nolan M."/>
            <person name="Tice H."/>
            <person name="Cheng J.F."/>
            <person name="Pitluck S."/>
            <person name="Liolios K."/>
            <person name="Ivanova N."/>
            <person name="Mavromatis K."/>
            <person name="Ovchinnikova G."/>
            <person name="Pati A."/>
            <person name="Goodwin L."/>
            <person name="Chen A."/>
            <person name="Palaniappan K."/>
            <person name="Land M."/>
            <person name="Hauser L."/>
            <person name="Chang Y.J."/>
            <person name="Jeffries C.D."/>
            <person name="Rohde M."/>
            <person name="Goker M."/>
            <person name="Woyke T."/>
            <person name="Bristow J."/>
            <person name="Eisen J.A."/>
            <person name="Markowitz V."/>
            <person name="Hugenholtz P."/>
            <person name="Kyrpides N.C."/>
            <person name="Klenk H.P."/>
        </authorList>
    </citation>
    <scope>NUCLEOTIDE SEQUENCE [LARGE SCALE GENOMIC DNA]</scope>
    <source>
        <strain evidence="9">ATCC 482 / DSM 20109 / BCRC 11376 / JCM 18109 / NBRC 3775 / NCIMB 8073 / NRS 134</strain>
    </source>
</reference>
<evidence type="ECO:0000313" key="8">
    <source>
        <dbReference type="EMBL" id="ADG73057.1"/>
    </source>
</evidence>
<keyword evidence="9" id="KW-1185">Reference proteome</keyword>
<dbReference type="GO" id="GO:0009279">
    <property type="term" value="C:cell outer membrane"/>
    <property type="evidence" value="ECO:0007669"/>
    <property type="project" value="UniProtKB-SubCell"/>
</dbReference>
<protein>
    <submittedName>
        <fullName evidence="8">OmpA/MotB domain protein</fullName>
    </submittedName>
</protein>
<keyword evidence="2 4" id="KW-0472">Membrane</keyword>
<dbReference type="AlphaFoldDB" id="D5UFU8"/>
<gene>
    <name evidence="8" type="ordered locus">Cfla_0137</name>
</gene>
<evidence type="ECO:0000256" key="3">
    <source>
        <dbReference type="ARBA" id="ARBA00023237"/>
    </source>
</evidence>
<feature type="region of interest" description="Disordered" evidence="5">
    <location>
        <begin position="28"/>
        <end position="47"/>
    </location>
</feature>
<dbReference type="InterPro" id="IPR006664">
    <property type="entry name" value="OMP_bac"/>
</dbReference>